<evidence type="ECO:0000256" key="4">
    <source>
        <dbReference type="SAM" id="MobiDB-lite"/>
    </source>
</evidence>
<dbReference type="PANTHER" id="PTHR23121">
    <property type="entry name" value="SODIUM-DEPENDENT GLUCOSE TRANSPORTER 1"/>
    <property type="match status" value="1"/>
</dbReference>
<feature type="transmembrane region" description="Helical" evidence="5">
    <location>
        <begin position="62"/>
        <end position="84"/>
    </location>
</feature>
<dbReference type="AlphaFoldDB" id="A0AAV9IU69"/>
<keyword evidence="1 5" id="KW-0812">Transmembrane</keyword>
<protein>
    <recommendedName>
        <fullName evidence="8">Major facilitator superfamily (MFS) profile domain-containing protein</fullName>
    </recommendedName>
</protein>
<dbReference type="SUPFAM" id="SSF103473">
    <property type="entry name" value="MFS general substrate transporter"/>
    <property type="match status" value="1"/>
</dbReference>
<organism evidence="6 7">
    <name type="scientific">Cyanidium caldarium</name>
    <name type="common">Red alga</name>
    <dbReference type="NCBI Taxonomy" id="2771"/>
    <lineage>
        <taxon>Eukaryota</taxon>
        <taxon>Rhodophyta</taxon>
        <taxon>Bangiophyceae</taxon>
        <taxon>Cyanidiales</taxon>
        <taxon>Cyanidiaceae</taxon>
        <taxon>Cyanidium</taxon>
    </lineage>
</organism>
<feature type="transmembrane region" description="Helical" evidence="5">
    <location>
        <begin position="154"/>
        <end position="176"/>
    </location>
</feature>
<keyword evidence="3 5" id="KW-0472">Membrane</keyword>
<reference evidence="6 7" key="1">
    <citation type="submission" date="2022-07" db="EMBL/GenBank/DDBJ databases">
        <title>Genome-wide signatures of adaptation to extreme environments.</title>
        <authorList>
            <person name="Cho C.H."/>
            <person name="Yoon H.S."/>
        </authorList>
    </citation>
    <scope>NUCLEOTIDE SEQUENCE [LARGE SCALE GENOMIC DNA]</scope>
    <source>
        <strain evidence="6 7">DBV 063 E5</strain>
    </source>
</reference>
<feature type="transmembrane region" description="Helical" evidence="5">
    <location>
        <begin position="21"/>
        <end position="42"/>
    </location>
</feature>
<evidence type="ECO:0000313" key="7">
    <source>
        <dbReference type="Proteomes" id="UP001301350"/>
    </source>
</evidence>
<evidence type="ECO:0000256" key="3">
    <source>
        <dbReference type="ARBA" id="ARBA00023136"/>
    </source>
</evidence>
<evidence type="ECO:0000256" key="5">
    <source>
        <dbReference type="SAM" id="Phobius"/>
    </source>
</evidence>
<dbReference type="Proteomes" id="UP001301350">
    <property type="component" value="Unassembled WGS sequence"/>
</dbReference>
<feature type="transmembrane region" description="Helical" evidence="5">
    <location>
        <begin position="269"/>
        <end position="288"/>
    </location>
</feature>
<feature type="transmembrane region" description="Helical" evidence="5">
    <location>
        <begin position="402"/>
        <end position="421"/>
    </location>
</feature>
<keyword evidence="7" id="KW-1185">Reference proteome</keyword>
<dbReference type="InterPro" id="IPR036259">
    <property type="entry name" value="MFS_trans_sf"/>
</dbReference>
<keyword evidence="2 5" id="KW-1133">Transmembrane helix</keyword>
<evidence type="ECO:0000256" key="2">
    <source>
        <dbReference type="ARBA" id="ARBA00022989"/>
    </source>
</evidence>
<feature type="transmembrane region" description="Helical" evidence="5">
    <location>
        <begin position="337"/>
        <end position="357"/>
    </location>
</feature>
<accession>A0AAV9IU69</accession>
<feature type="transmembrane region" description="Helical" evidence="5">
    <location>
        <begin position="182"/>
        <end position="205"/>
    </location>
</feature>
<feature type="region of interest" description="Disordered" evidence="4">
    <location>
        <begin position="241"/>
        <end position="260"/>
    </location>
</feature>
<comment type="caution">
    <text evidence="6">The sequence shown here is derived from an EMBL/GenBank/DDBJ whole genome shotgun (WGS) entry which is preliminary data.</text>
</comment>
<feature type="transmembrane region" description="Helical" evidence="5">
    <location>
        <begin position="117"/>
        <end position="142"/>
    </location>
</feature>
<dbReference type="Gene3D" id="1.20.1250.20">
    <property type="entry name" value="MFS general substrate transporter like domains"/>
    <property type="match status" value="1"/>
</dbReference>
<evidence type="ECO:0000256" key="1">
    <source>
        <dbReference type="ARBA" id="ARBA00022692"/>
    </source>
</evidence>
<feature type="transmembrane region" description="Helical" evidence="5">
    <location>
        <begin position="364"/>
        <end position="382"/>
    </location>
</feature>
<gene>
    <name evidence="6" type="ORF">CDCA_CDCA04G1423</name>
</gene>
<dbReference type="EMBL" id="JANCYW010000004">
    <property type="protein sequence ID" value="KAK4535398.1"/>
    <property type="molecule type" value="Genomic_DNA"/>
</dbReference>
<evidence type="ECO:0000313" key="6">
    <source>
        <dbReference type="EMBL" id="KAK4535398.1"/>
    </source>
</evidence>
<feature type="transmembrane region" description="Helical" evidence="5">
    <location>
        <begin position="433"/>
        <end position="454"/>
    </location>
</feature>
<sequence>MESATGRRGWGDDSGPYVSTYALLSVCCSFVYLGVSVAFLGATLPQLLPSTGSGAAGSTRGGWLFGVAGAGYFVGAVGNGWLVGCLGGGGAWSLLVPSLVISAAALLAVPWSGRQQWLLALLLFGTRVGAGSLDVSGNAVVAQAKRATGAWMQLLHALFSVGATLAPLLASLSLRWTHGGMAMAFGCYMGMAGVSMLLLLGTRWVGNGSGRAAMRADHRAVEAKEDGVPADVSKDVAVEMPSSTRGRAAANASRPDSMPAPPASYPSRLLHAARLLAVLCAFALYAGYEVSLGGWLTTYAHLTGYAAGNAAHADDVATAFWAAVATGRLLAVPLSLWVSPVALLAADVVASLSLWVARQLFSMNGLAVAAAAWGLALAPAYAASMGLSVRRLGGDERAAVEAAAWATVGATLGEMLLPWIAGRIMSRWGARSFPLTNFVYVALWGSCSLTLVLLPNR</sequence>
<proteinExistence type="predicted"/>
<name>A0AAV9IU69_CYACA</name>
<dbReference type="PANTHER" id="PTHR23121:SF9">
    <property type="entry name" value="SODIUM-DEPENDENT GLUCOSE TRANSPORTER 1"/>
    <property type="match status" value="1"/>
</dbReference>
<evidence type="ECO:0008006" key="8">
    <source>
        <dbReference type="Google" id="ProtNLM"/>
    </source>
</evidence>
<feature type="transmembrane region" description="Helical" evidence="5">
    <location>
        <begin position="91"/>
        <end position="111"/>
    </location>
</feature>